<dbReference type="RefSeq" id="WP_371863827.1">
    <property type="nucleotide sequence ID" value="NZ_BLLH01000001.1"/>
</dbReference>
<dbReference type="InterPro" id="IPR059211">
    <property type="entry name" value="BOW99_gp33-like"/>
</dbReference>
<protein>
    <submittedName>
        <fullName evidence="1">Uncharacterized protein</fullName>
    </submittedName>
</protein>
<proteinExistence type="predicted"/>
<reference evidence="1 2" key="1">
    <citation type="submission" date="2020-02" db="EMBL/GenBank/DDBJ databases">
        <title>Draft genome sequence of Lactococcus sp. Hs20B0-1.</title>
        <authorList>
            <person name="Noda S."/>
            <person name="Yuki M."/>
            <person name="Ohkuma M."/>
        </authorList>
    </citation>
    <scope>NUCLEOTIDE SEQUENCE [LARGE SCALE GENOMIC DNA]</scope>
    <source>
        <strain evidence="1 2">Hs20B0-1</strain>
    </source>
</reference>
<evidence type="ECO:0000313" key="2">
    <source>
        <dbReference type="Proteomes" id="UP000475928"/>
    </source>
</evidence>
<keyword evidence="2" id="KW-1185">Reference proteome</keyword>
<dbReference type="EMBL" id="BLLH01000001">
    <property type="protein sequence ID" value="GFH39824.1"/>
    <property type="molecule type" value="Genomic_DNA"/>
</dbReference>
<evidence type="ECO:0000313" key="1">
    <source>
        <dbReference type="EMBL" id="GFH39824.1"/>
    </source>
</evidence>
<gene>
    <name evidence="1" type="ORF">Hs20B_02220</name>
</gene>
<dbReference type="Proteomes" id="UP000475928">
    <property type="component" value="Unassembled WGS sequence"/>
</dbReference>
<comment type="caution">
    <text evidence="1">The sequence shown here is derived from an EMBL/GenBank/DDBJ whole genome shotgun (WGS) entry which is preliminary data.</text>
</comment>
<dbReference type="AlphaFoldDB" id="A0A6A0B697"/>
<organism evidence="1 2">
    <name type="scientific">Pseudolactococcus insecticola</name>
    <dbReference type="NCBI Taxonomy" id="2709158"/>
    <lineage>
        <taxon>Bacteria</taxon>
        <taxon>Bacillati</taxon>
        <taxon>Bacillota</taxon>
        <taxon>Bacilli</taxon>
        <taxon>Lactobacillales</taxon>
        <taxon>Streptococcaceae</taxon>
        <taxon>Pseudolactococcus</taxon>
    </lineage>
</organism>
<name>A0A6A0B697_9LACT</name>
<accession>A0A6A0B697</accession>
<dbReference type="NCBIfam" id="NF047423">
    <property type="entry name" value="BOW99_gp33_fam"/>
    <property type="match status" value="1"/>
</dbReference>
<sequence>MAYKVTHILADGTVVDDMTNHVIPHTDATRGFYKLVSSIRNEQQKKQQTHTLASSSVASKLV</sequence>